<keyword evidence="7 9" id="KW-0129">CBS domain</keyword>
<evidence type="ECO:0000256" key="2">
    <source>
        <dbReference type="ARBA" id="ARBA00006337"/>
    </source>
</evidence>
<protein>
    <submittedName>
        <fullName evidence="14">Magnesium and cobalt efflux protein CorC</fullName>
    </submittedName>
</protein>
<evidence type="ECO:0000256" key="1">
    <source>
        <dbReference type="ARBA" id="ARBA00004651"/>
    </source>
</evidence>
<feature type="transmembrane region" description="Helical" evidence="11">
    <location>
        <begin position="68"/>
        <end position="89"/>
    </location>
</feature>
<dbReference type="AlphaFoldDB" id="A0A4U8Q2K6"/>
<sequence length="437" mass="49135">MDLDPDPGATQIALQLLFLVFLTFVNAFFAGAEMAVVSVNKNKIKRLAENGNKKAVLILRLMEDSTKFLSTIQVVITFANFFSSASAASGISKILGGWMSKFNVPFSETIALVIVTILLSFVTLVLGELVPKRIALQKAEAFSLWTVKPIYIVSKVMAPFIKLLSLSTNFILRLAGMKTENIEERVSEEEIKALLESGSEQGVFNEIEKEMITSIFSFDDKIAKDVMVPRKAVYAIDIDEPLEDYVDELLSSRHSKIPVYKEDIDNIIGVLHMKDFILAAKESTFTGVKVEEIMQEPYFVPESKNTDELFRDLQTKKNHMAILIDEYGGFSGIVTVEDLVEEVMGEINNGYEEEEPEFVQVDEKTYVVDGQMLVDDLNDKLHLKLETENYDTMSGYMVEHLGFIPKDGTHPELKADGVVLRVDQMEQKAIKKIKIML</sequence>
<dbReference type="SUPFAM" id="SSF54631">
    <property type="entry name" value="CBS-domain pair"/>
    <property type="match status" value="1"/>
</dbReference>
<evidence type="ECO:0000256" key="7">
    <source>
        <dbReference type="ARBA" id="ARBA00023122"/>
    </source>
</evidence>
<dbReference type="EMBL" id="QGQD01000078">
    <property type="protein sequence ID" value="TLC98974.1"/>
    <property type="molecule type" value="Genomic_DNA"/>
</dbReference>
<dbReference type="GO" id="GO:0005886">
    <property type="term" value="C:plasma membrane"/>
    <property type="evidence" value="ECO:0007669"/>
    <property type="project" value="UniProtKB-SubCell"/>
</dbReference>
<evidence type="ECO:0000313" key="14">
    <source>
        <dbReference type="EMBL" id="TLC98974.1"/>
    </source>
</evidence>
<dbReference type="Pfam" id="PF01595">
    <property type="entry name" value="CNNM"/>
    <property type="match status" value="1"/>
</dbReference>
<dbReference type="OrthoDB" id="9798188at2"/>
<evidence type="ECO:0000256" key="6">
    <source>
        <dbReference type="ARBA" id="ARBA00022989"/>
    </source>
</evidence>
<dbReference type="SUPFAM" id="SSF56176">
    <property type="entry name" value="FAD-binding/transporter-associated domain-like"/>
    <property type="match status" value="1"/>
</dbReference>
<feature type="domain" description="CBS" evidence="12">
    <location>
        <begin position="227"/>
        <end position="286"/>
    </location>
</feature>
<keyword evidence="6 10" id="KW-1133">Transmembrane helix</keyword>
<dbReference type="InterPro" id="IPR046342">
    <property type="entry name" value="CBS_dom_sf"/>
</dbReference>
<keyword evidence="8 10" id="KW-0472">Membrane</keyword>
<dbReference type="InterPro" id="IPR036318">
    <property type="entry name" value="FAD-bd_PCMH-like_sf"/>
</dbReference>
<dbReference type="Pfam" id="PF00571">
    <property type="entry name" value="CBS"/>
    <property type="match status" value="2"/>
</dbReference>
<reference evidence="14 15" key="1">
    <citation type="journal article" date="2019" name="Anaerobe">
        <title>Detection of Robinsoniella peoriensis in multiple bone samples of a trauma patient.</title>
        <authorList>
            <person name="Schrottner P."/>
            <person name="Hartwich K."/>
            <person name="Bunk B."/>
            <person name="Schober I."/>
            <person name="Helbig S."/>
            <person name="Rudolph W.W."/>
            <person name="Gunzer F."/>
        </authorList>
    </citation>
    <scope>NUCLEOTIDE SEQUENCE [LARGE SCALE GENOMIC DNA]</scope>
    <source>
        <strain evidence="14 15">DSM 106044</strain>
    </source>
</reference>
<feature type="domain" description="CBS" evidence="12">
    <location>
        <begin position="293"/>
        <end position="353"/>
    </location>
</feature>
<evidence type="ECO:0000259" key="12">
    <source>
        <dbReference type="PROSITE" id="PS51371"/>
    </source>
</evidence>
<dbReference type="Pfam" id="PF03471">
    <property type="entry name" value="CorC_HlyC"/>
    <property type="match status" value="1"/>
</dbReference>
<keyword evidence="15" id="KW-1185">Reference proteome</keyword>
<dbReference type="Gene3D" id="3.10.580.10">
    <property type="entry name" value="CBS-domain"/>
    <property type="match status" value="1"/>
</dbReference>
<dbReference type="InterPro" id="IPR044751">
    <property type="entry name" value="Ion_transp-like_CBS"/>
</dbReference>
<dbReference type="InterPro" id="IPR000644">
    <property type="entry name" value="CBS_dom"/>
</dbReference>
<dbReference type="InterPro" id="IPR051676">
    <property type="entry name" value="UPF0053_domain"/>
</dbReference>
<dbReference type="Proteomes" id="UP000306509">
    <property type="component" value="Unassembled WGS sequence"/>
</dbReference>
<dbReference type="PANTHER" id="PTHR43099">
    <property type="entry name" value="UPF0053 PROTEIN YRKA"/>
    <property type="match status" value="1"/>
</dbReference>
<keyword evidence="5" id="KW-0677">Repeat</keyword>
<dbReference type="InterPro" id="IPR005170">
    <property type="entry name" value="Transptr-assoc_dom"/>
</dbReference>
<dbReference type="GO" id="GO:0050660">
    <property type="term" value="F:flavin adenine dinucleotide binding"/>
    <property type="evidence" value="ECO:0007669"/>
    <property type="project" value="InterPro"/>
</dbReference>
<dbReference type="STRING" id="180332.GCA_000797495_05793"/>
<dbReference type="Gene3D" id="3.30.465.10">
    <property type="match status" value="1"/>
</dbReference>
<organism evidence="14 15">
    <name type="scientific">Robinsoniella peoriensis</name>
    <dbReference type="NCBI Taxonomy" id="180332"/>
    <lineage>
        <taxon>Bacteria</taxon>
        <taxon>Bacillati</taxon>
        <taxon>Bacillota</taxon>
        <taxon>Clostridia</taxon>
        <taxon>Lachnospirales</taxon>
        <taxon>Lachnospiraceae</taxon>
        <taxon>Robinsoniella</taxon>
    </lineage>
</organism>
<dbReference type="FunFam" id="3.10.580.10:FF:000002">
    <property type="entry name" value="Magnesium/cobalt efflux protein CorC"/>
    <property type="match status" value="1"/>
</dbReference>
<dbReference type="RefSeq" id="WP_044297493.1">
    <property type="nucleotide sequence ID" value="NZ_CABMJZ010000091.1"/>
</dbReference>
<feature type="transmembrane region" description="Helical" evidence="11">
    <location>
        <begin position="12"/>
        <end position="37"/>
    </location>
</feature>
<evidence type="ECO:0000256" key="3">
    <source>
        <dbReference type="ARBA" id="ARBA00022475"/>
    </source>
</evidence>
<dbReference type="InterPro" id="IPR016169">
    <property type="entry name" value="FAD-bd_PCMH_sub2"/>
</dbReference>
<dbReference type="InterPro" id="IPR002550">
    <property type="entry name" value="CNNM"/>
</dbReference>
<name>A0A4U8Q2K6_9FIRM</name>
<dbReference type="PANTHER" id="PTHR43099:SF2">
    <property type="entry name" value="UPF0053 PROTEIN YRKA"/>
    <property type="match status" value="1"/>
</dbReference>
<proteinExistence type="inferred from homology"/>
<comment type="subcellular location">
    <subcellularLocation>
        <location evidence="1">Cell membrane</location>
        <topology evidence="1">Multi-pass membrane protein</topology>
    </subcellularLocation>
</comment>
<dbReference type="CDD" id="cd04590">
    <property type="entry name" value="CBS_pair_CorC_HlyC_assoc"/>
    <property type="match status" value="1"/>
</dbReference>
<dbReference type="PROSITE" id="PS51846">
    <property type="entry name" value="CNNM"/>
    <property type="match status" value="1"/>
</dbReference>
<evidence type="ECO:0000256" key="4">
    <source>
        <dbReference type="ARBA" id="ARBA00022692"/>
    </source>
</evidence>
<gene>
    <name evidence="14" type="primary">corC_3</name>
    <name evidence="14" type="ORF">DSM106044_04118</name>
</gene>
<evidence type="ECO:0000256" key="10">
    <source>
        <dbReference type="PROSITE-ProRule" id="PRU01193"/>
    </source>
</evidence>
<evidence type="ECO:0000259" key="13">
    <source>
        <dbReference type="PROSITE" id="PS51846"/>
    </source>
</evidence>
<evidence type="ECO:0000256" key="5">
    <source>
        <dbReference type="ARBA" id="ARBA00022737"/>
    </source>
</evidence>
<comment type="caution">
    <text evidence="14">The sequence shown here is derived from an EMBL/GenBank/DDBJ whole genome shotgun (WGS) entry which is preliminary data.</text>
</comment>
<dbReference type="PROSITE" id="PS51371">
    <property type="entry name" value="CBS"/>
    <property type="match status" value="2"/>
</dbReference>
<evidence type="ECO:0000313" key="15">
    <source>
        <dbReference type="Proteomes" id="UP000306509"/>
    </source>
</evidence>
<evidence type="ECO:0000256" key="9">
    <source>
        <dbReference type="PROSITE-ProRule" id="PRU00703"/>
    </source>
</evidence>
<accession>A0A4U8Q2K6</accession>
<evidence type="ECO:0000256" key="11">
    <source>
        <dbReference type="SAM" id="Phobius"/>
    </source>
</evidence>
<comment type="similarity">
    <text evidence="2">Belongs to the UPF0053 family.</text>
</comment>
<evidence type="ECO:0000256" key="8">
    <source>
        <dbReference type="ARBA" id="ARBA00023136"/>
    </source>
</evidence>
<keyword evidence="3" id="KW-1003">Cell membrane</keyword>
<feature type="transmembrane region" description="Helical" evidence="11">
    <location>
        <begin position="109"/>
        <end position="130"/>
    </location>
</feature>
<keyword evidence="4 10" id="KW-0812">Transmembrane</keyword>
<dbReference type="SMART" id="SM01091">
    <property type="entry name" value="CorC_HlyC"/>
    <property type="match status" value="1"/>
</dbReference>
<feature type="domain" description="CNNM transmembrane" evidence="13">
    <location>
        <begin position="8"/>
        <end position="208"/>
    </location>
</feature>